<gene>
    <name evidence="1" type="ORF">ABT211_31870</name>
</gene>
<dbReference type="Proteomes" id="UP001490365">
    <property type="component" value="Unassembled WGS sequence"/>
</dbReference>
<dbReference type="EMBL" id="JBEOZM010000018">
    <property type="protein sequence ID" value="MER6271852.1"/>
    <property type="molecule type" value="Genomic_DNA"/>
</dbReference>
<sequence>MEETGCLAERECAAGILDLLTAWNQQREQAQAAHPDAGLAVVNGMGWALRCLATAPGGTPPAGNW</sequence>
<comment type="caution">
    <text evidence="1">The sequence shown here is derived from an EMBL/GenBank/DDBJ whole genome shotgun (WGS) entry which is preliminary data.</text>
</comment>
<protein>
    <submittedName>
        <fullName evidence="1">Uncharacterized protein</fullName>
    </submittedName>
</protein>
<dbReference type="RefSeq" id="WP_351960245.1">
    <property type="nucleotide sequence ID" value="NZ_JBEOZM010000018.1"/>
</dbReference>
<proteinExistence type="predicted"/>
<evidence type="ECO:0000313" key="2">
    <source>
        <dbReference type="Proteomes" id="UP001490365"/>
    </source>
</evidence>
<name>A0ABV1TPA0_9ACTN</name>
<organism evidence="1 2">
    <name type="scientific">Streptomyces sp. 900105755</name>
    <dbReference type="NCBI Taxonomy" id="3154389"/>
    <lineage>
        <taxon>Bacteria</taxon>
        <taxon>Bacillati</taxon>
        <taxon>Actinomycetota</taxon>
        <taxon>Actinomycetes</taxon>
        <taxon>Kitasatosporales</taxon>
        <taxon>Streptomycetaceae</taxon>
        <taxon>Streptomyces</taxon>
    </lineage>
</organism>
<keyword evidence="2" id="KW-1185">Reference proteome</keyword>
<evidence type="ECO:0000313" key="1">
    <source>
        <dbReference type="EMBL" id="MER6271852.1"/>
    </source>
</evidence>
<reference evidence="1 2" key="1">
    <citation type="submission" date="2024-06" db="EMBL/GenBank/DDBJ databases">
        <title>The Natural Products Discovery Center: Release of the First 8490 Sequenced Strains for Exploring Actinobacteria Biosynthetic Diversity.</title>
        <authorList>
            <person name="Kalkreuter E."/>
            <person name="Kautsar S.A."/>
            <person name="Yang D."/>
            <person name="Bader C.D."/>
            <person name="Teijaro C.N."/>
            <person name="Fluegel L."/>
            <person name="Davis C.M."/>
            <person name="Simpson J.R."/>
            <person name="Lauterbach L."/>
            <person name="Steele A.D."/>
            <person name="Gui C."/>
            <person name="Meng S."/>
            <person name="Li G."/>
            <person name="Viehrig K."/>
            <person name="Ye F."/>
            <person name="Su P."/>
            <person name="Kiefer A.F."/>
            <person name="Nichols A."/>
            <person name="Cepeda A.J."/>
            <person name="Yan W."/>
            <person name="Fan B."/>
            <person name="Jiang Y."/>
            <person name="Adhikari A."/>
            <person name="Zheng C.-J."/>
            <person name="Schuster L."/>
            <person name="Cowan T.M."/>
            <person name="Smanski M.J."/>
            <person name="Chevrette M.G."/>
            <person name="De Carvalho L.P.S."/>
            <person name="Shen B."/>
        </authorList>
    </citation>
    <scope>NUCLEOTIDE SEQUENCE [LARGE SCALE GENOMIC DNA]</scope>
    <source>
        <strain evidence="1 2">NPDC001694</strain>
    </source>
</reference>
<accession>A0ABV1TPA0</accession>